<reference evidence="2" key="1">
    <citation type="submission" date="2021-02" db="EMBL/GenBank/DDBJ databases">
        <authorList>
            <person name="Nowell W R."/>
        </authorList>
    </citation>
    <scope>NUCLEOTIDE SEQUENCE</scope>
</reference>
<evidence type="ECO:0000313" key="3">
    <source>
        <dbReference type="Proteomes" id="UP000663832"/>
    </source>
</evidence>
<dbReference type="SUPFAM" id="SSF52833">
    <property type="entry name" value="Thioredoxin-like"/>
    <property type="match status" value="1"/>
</dbReference>
<dbReference type="EMBL" id="CAJNOM010000005">
    <property type="protein sequence ID" value="CAF0756798.1"/>
    <property type="molecule type" value="Genomic_DNA"/>
</dbReference>
<name>A0A813PVW2_9BILA</name>
<keyword evidence="3" id="KW-1185">Reference proteome</keyword>
<dbReference type="Proteomes" id="UP000663832">
    <property type="component" value="Unassembled WGS sequence"/>
</dbReference>
<organism evidence="2 3">
    <name type="scientific">Adineta steineri</name>
    <dbReference type="NCBI Taxonomy" id="433720"/>
    <lineage>
        <taxon>Eukaryota</taxon>
        <taxon>Metazoa</taxon>
        <taxon>Spiralia</taxon>
        <taxon>Gnathifera</taxon>
        <taxon>Rotifera</taxon>
        <taxon>Eurotatoria</taxon>
        <taxon>Bdelloidea</taxon>
        <taxon>Adinetida</taxon>
        <taxon>Adinetidae</taxon>
        <taxon>Adineta</taxon>
    </lineage>
</organism>
<dbReference type="InterPro" id="IPR036249">
    <property type="entry name" value="Thioredoxin-like_sf"/>
</dbReference>
<evidence type="ECO:0000256" key="1">
    <source>
        <dbReference type="SAM" id="MobiDB-lite"/>
    </source>
</evidence>
<gene>
    <name evidence="2" type="ORF">QVE165_LOCUS1825</name>
</gene>
<dbReference type="Gene3D" id="3.40.30.10">
    <property type="entry name" value="Glutaredoxin"/>
    <property type="match status" value="1"/>
</dbReference>
<dbReference type="OrthoDB" id="10012016at2759"/>
<comment type="caution">
    <text evidence="2">The sequence shown here is derived from an EMBL/GenBank/DDBJ whole genome shotgun (WGS) entry which is preliminary data.</text>
</comment>
<feature type="compositionally biased region" description="Polar residues" evidence="1">
    <location>
        <begin position="162"/>
        <end position="184"/>
    </location>
</feature>
<evidence type="ECO:0000313" key="2">
    <source>
        <dbReference type="EMBL" id="CAF0756798.1"/>
    </source>
</evidence>
<protein>
    <recommendedName>
        <fullName evidence="4">Thioredoxin domain-containing protein</fullName>
    </recommendedName>
</protein>
<feature type="region of interest" description="Disordered" evidence="1">
    <location>
        <begin position="158"/>
        <end position="184"/>
    </location>
</feature>
<evidence type="ECO:0008006" key="4">
    <source>
        <dbReference type="Google" id="ProtNLM"/>
    </source>
</evidence>
<proteinExistence type="predicted"/>
<sequence>MNKDRIYLYEVDVKQASKLTEYYHIQTIPTIMAFENNNLLVPVWQRTANNILSSIDKYEINGNEKDNNHIEEIVRKKIDDPNNMFIILDSSVNGKNPLLKMNGTPDNNKQEQYLIILDNNQTVLNKSNLILDEKSQNDLLKPVDSSYSTQSITSSQQSSYIWNKSSSTRENNTQQSQLTKEYNGRMISQSTLNTISNENQSTKKDTWNEHFYDNINTNLFSSNEPHQHIHLSNANEIYYEKQYDNTDEFYPSSSLSFDRFSTLTYEHINDTTNHRKNQQEEICILYLGPNRCRGFEDNLPIENTSSKVSLITLKSHLLSE</sequence>
<dbReference type="AlphaFoldDB" id="A0A813PVW2"/>
<accession>A0A813PVW2</accession>